<reference evidence="13" key="1">
    <citation type="submission" date="2023-04" db="EMBL/GenBank/DDBJ databases">
        <title>Black Yeasts Isolated from many extreme environments.</title>
        <authorList>
            <person name="Coleine C."/>
            <person name="Stajich J.E."/>
            <person name="Selbmann L."/>
        </authorList>
    </citation>
    <scope>NUCLEOTIDE SEQUENCE</scope>
    <source>
        <strain evidence="13">CCFEE 5312</strain>
    </source>
</reference>
<keyword evidence="5 12" id="KW-0328">Glycosyltransferase</keyword>
<evidence type="ECO:0000256" key="2">
    <source>
        <dbReference type="ARBA" id="ARBA00004687"/>
    </source>
</evidence>
<dbReference type="InterPro" id="IPR005599">
    <property type="entry name" value="GPI_mannosylTrfase"/>
</dbReference>
<evidence type="ECO:0000256" key="9">
    <source>
        <dbReference type="ARBA" id="ARBA00022989"/>
    </source>
</evidence>
<comment type="subcellular location">
    <subcellularLocation>
        <location evidence="1 12">Endoplasmic reticulum membrane</location>
        <topology evidence="1 12">Multi-pass membrane protein</topology>
    </subcellularLocation>
</comment>
<feature type="transmembrane region" description="Helical" evidence="12">
    <location>
        <begin position="402"/>
        <end position="422"/>
    </location>
</feature>
<evidence type="ECO:0000256" key="4">
    <source>
        <dbReference type="ARBA" id="ARBA00022502"/>
    </source>
</evidence>
<evidence type="ECO:0000256" key="10">
    <source>
        <dbReference type="ARBA" id="ARBA00023136"/>
    </source>
</evidence>
<dbReference type="EMBL" id="JAWDJX010000051">
    <property type="protein sequence ID" value="KAK3048262.1"/>
    <property type="molecule type" value="Genomic_DNA"/>
</dbReference>
<dbReference type="Proteomes" id="UP001271007">
    <property type="component" value="Unassembled WGS sequence"/>
</dbReference>
<dbReference type="GO" id="GO:0005789">
    <property type="term" value="C:endoplasmic reticulum membrane"/>
    <property type="evidence" value="ECO:0007669"/>
    <property type="project" value="UniProtKB-SubCell"/>
</dbReference>
<dbReference type="EC" id="2.4.1.-" evidence="12"/>
<feature type="transmembrane region" description="Helical" evidence="12">
    <location>
        <begin position="312"/>
        <end position="330"/>
    </location>
</feature>
<sequence length="591" mass="65666">MARPKKGSQNAPAATDATKTEAPTASINIGLIFCGLLVFRLINALTIKTFFQPDEYFQSLEPALETAFGPSVNAWITWEWHERLRSSIHPLLFASVYSFADTIAATLNLSQHARAEVLIAAPKVLQAVFAALTDAYTYRLACDVYGTNDPAAFATYVLTVCSPWQWFASVRTLSNSLETTLTVIALRLWPWGMFFVSADKESSRAKTTSTQHYISLCAAALACILRPTNLIIWATITAVLVVRHGGKQAMFNLAPMAFICGTAVLAVSIAADWAFYGELVLPPLRFLYFNVVRSLAVFYGKNRPDYYITEGLPLLLTTAVLFAVQAVWQALRAPSTSTTPSEVRKNGTRFALAMAVVTSVAILSLVSHKEVRFIYPLLPILHVLAAAPVGEKFFGARASRNRFALFAVGIAIDIAIIYYTGYVHKRGVIDVMHYLRHEHEKKLASASSSFGAGVVTTTVAFLMPCHSTPWRSHLIYPEIDAGALSCEPPLHLAVDEREGYMDEADVFYADPVAWIGENMASTETIRKGTHLDNVSSEKKDWPEYLAFFEQLEPTIEQVLGDTRYHECWRGFNTHWHDDSRRKGDVIVWCLE</sequence>
<organism evidence="13 14">
    <name type="scientific">Extremus antarcticus</name>
    <dbReference type="NCBI Taxonomy" id="702011"/>
    <lineage>
        <taxon>Eukaryota</taxon>
        <taxon>Fungi</taxon>
        <taxon>Dikarya</taxon>
        <taxon>Ascomycota</taxon>
        <taxon>Pezizomycotina</taxon>
        <taxon>Dothideomycetes</taxon>
        <taxon>Dothideomycetidae</taxon>
        <taxon>Mycosphaerellales</taxon>
        <taxon>Extremaceae</taxon>
        <taxon>Extremus</taxon>
    </lineage>
</organism>
<dbReference type="PANTHER" id="PTHR22760:SF4">
    <property type="entry name" value="GPI MANNOSYLTRANSFERASE 3"/>
    <property type="match status" value="1"/>
</dbReference>
<gene>
    <name evidence="13" type="primary">GPI10</name>
    <name evidence="13" type="ORF">LTR09_010424</name>
</gene>
<comment type="similarity">
    <text evidence="3">Belongs to the glycosyltransferase 22 family. PIGB subfamily.</text>
</comment>
<keyword evidence="9 12" id="KW-1133">Transmembrane helix</keyword>
<dbReference type="AlphaFoldDB" id="A0AAJ0D7S5"/>
<proteinExistence type="inferred from homology"/>
<keyword evidence="4" id="KW-0337">GPI-anchor biosynthesis</keyword>
<evidence type="ECO:0000256" key="1">
    <source>
        <dbReference type="ARBA" id="ARBA00004477"/>
    </source>
</evidence>
<evidence type="ECO:0000256" key="3">
    <source>
        <dbReference type="ARBA" id="ARBA00006065"/>
    </source>
</evidence>
<evidence type="ECO:0000313" key="13">
    <source>
        <dbReference type="EMBL" id="KAK3048262.1"/>
    </source>
</evidence>
<evidence type="ECO:0000313" key="14">
    <source>
        <dbReference type="Proteomes" id="UP001271007"/>
    </source>
</evidence>
<comment type="function">
    <text evidence="11">Mannosyltransferase involved in glycosylphosphatidylinositol-anchor biosynthesis. Transfers the third mannose to Man2-GlcN-acyl-PI during GPI precursor assembly.</text>
</comment>
<keyword evidence="8 12" id="KW-0256">Endoplasmic reticulum</keyword>
<feature type="transmembrane region" description="Helical" evidence="12">
    <location>
        <begin position="350"/>
        <end position="366"/>
    </location>
</feature>
<feature type="transmembrane region" description="Helical" evidence="12">
    <location>
        <begin position="373"/>
        <end position="390"/>
    </location>
</feature>
<dbReference type="Pfam" id="PF03901">
    <property type="entry name" value="Glyco_transf_22"/>
    <property type="match status" value="1"/>
</dbReference>
<keyword evidence="10 12" id="KW-0472">Membrane</keyword>
<evidence type="ECO:0000256" key="7">
    <source>
        <dbReference type="ARBA" id="ARBA00022692"/>
    </source>
</evidence>
<dbReference type="PANTHER" id="PTHR22760">
    <property type="entry name" value="GLYCOSYLTRANSFERASE"/>
    <property type="match status" value="1"/>
</dbReference>
<keyword evidence="7 12" id="KW-0812">Transmembrane</keyword>
<name>A0AAJ0D7S5_9PEZI</name>
<keyword evidence="6" id="KW-0808">Transferase</keyword>
<accession>A0AAJ0D7S5</accession>
<evidence type="ECO:0000256" key="5">
    <source>
        <dbReference type="ARBA" id="ARBA00022676"/>
    </source>
</evidence>
<evidence type="ECO:0000256" key="11">
    <source>
        <dbReference type="ARBA" id="ARBA00024708"/>
    </source>
</evidence>
<feature type="transmembrane region" description="Helical" evidence="12">
    <location>
        <begin position="213"/>
        <end position="241"/>
    </location>
</feature>
<dbReference type="GO" id="GO:0006506">
    <property type="term" value="P:GPI anchor biosynthetic process"/>
    <property type="evidence" value="ECO:0007669"/>
    <property type="project" value="UniProtKB-KW"/>
</dbReference>
<comment type="pathway">
    <text evidence="2">Glycolipid biosynthesis; glycosylphosphatidylinositol-anchor biosynthesis.</text>
</comment>
<dbReference type="GO" id="GO:0000026">
    <property type="term" value="F:alpha-1,2-mannosyltransferase activity"/>
    <property type="evidence" value="ECO:0007669"/>
    <property type="project" value="TreeGrafter"/>
</dbReference>
<feature type="transmembrane region" description="Helical" evidence="12">
    <location>
        <begin position="253"/>
        <end position="276"/>
    </location>
</feature>
<evidence type="ECO:0000256" key="8">
    <source>
        <dbReference type="ARBA" id="ARBA00022824"/>
    </source>
</evidence>
<protein>
    <recommendedName>
        <fullName evidence="12">Mannosyltransferase</fullName>
        <ecNumber evidence="12">2.4.1.-</ecNumber>
    </recommendedName>
</protein>
<comment type="caution">
    <text evidence="13">The sequence shown here is derived from an EMBL/GenBank/DDBJ whole genome shotgun (WGS) entry which is preliminary data.</text>
</comment>
<evidence type="ECO:0000256" key="6">
    <source>
        <dbReference type="ARBA" id="ARBA00022679"/>
    </source>
</evidence>
<keyword evidence="14" id="KW-1185">Reference proteome</keyword>
<evidence type="ECO:0000256" key="12">
    <source>
        <dbReference type="RuleBase" id="RU363075"/>
    </source>
</evidence>